<dbReference type="Pfam" id="PF13672">
    <property type="entry name" value="PP2C_2"/>
    <property type="match status" value="1"/>
</dbReference>
<comment type="caution">
    <text evidence="2">The sequence shown here is derived from an EMBL/GenBank/DDBJ whole genome shotgun (WGS) entry which is preliminary data.</text>
</comment>
<name>A0A0G0IM66_9BACT</name>
<sequence length="365" mass="40543">MGLAQETVNLQEIYISPPFDRDFWFEQPDPEVLIQSETSKLHLPGGENGIDLDIGIETAPAYGIEGRFNEDCPMVIPMGEGRLLVAVHDGASSRKPIEGLIPFGVKGAYYVSHLASLHFPDSTECQELSHDPDITAGDVMRKVNRWLKKELSKVPGVDYNDVLSVPGMSATYALIDAPKNKITIAHVADTVACIETPDGNIQILTKDQNCMYDDETIALVEQIARDNNCNPCDVVKDKGADIYAPVKKQLAESFEKKINTPDGCGILNGQPELEINNLIYEKEIQITPYSILVIASDGETDPYQGRGLCEEDVIRSFMQDVRRCNIGSDLEMTSRNSQILSEDPQLIKHPRLRNDDRTIIQVRIS</sequence>
<dbReference type="AlphaFoldDB" id="A0A0G0IM66"/>
<dbReference type="SUPFAM" id="SSF81606">
    <property type="entry name" value="PP2C-like"/>
    <property type="match status" value="1"/>
</dbReference>
<dbReference type="Proteomes" id="UP000034096">
    <property type="component" value="Unassembled WGS sequence"/>
</dbReference>
<evidence type="ECO:0000313" key="2">
    <source>
        <dbReference type="EMBL" id="KKQ55772.1"/>
    </source>
</evidence>
<organism evidence="2 3">
    <name type="scientific">Candidatus Woesebacteria bacterium GW2011_GWC1_38_13</name>
    <dbReference type="NCBI Taxonomy" id="1618583"/>
    <lineage>
        <taxon>Bacteria</taxon>
        <taxon>Candidatus Woeseibacteriota</taxon>
    </lineage>
</organism>
<evidence type="ECO:0000313" key="3">
    <source>
        <dbReference type="Proteomes" id="UP000034096"/>
    </source>
</evidence>
<evidence type="ECO:0000259" key="1">
    <source>
        <dbReference type="Pfam" id="PF13672"/>
    </source>
</evidence>
<dbReference type="InterPro" id="IPR001932">
    <property type="entry name" value="PPM-type_phosphatase-like_dom"/>
</dbReference>
<proteinExistence type="predicted"/>
<reference evidence="2 3" key="1">
    <citation type="journal article" date="2015" name="Nature">
        <title>rRNA introns, odd ribosomes, and small enigmatic genomes across a large radiation of phyla.</title>
        <authorList>
            <person name="Brown C.T."/>
            <person name="Hug L.A."/>
            <person name="Thomas B.C."/>
            <person name="Sharon I."/>
            <person name="Castelle C.J."/>
            <person name="Singh A."/>
            <person name="Wilkins M.J."/>
            <person name="Williams K.H."/>
            <person name="Banfield J.F."/>
        </authorList>
    </citation>
    <scope>NUCLEOTIDE SEQUENCE [LARGE SCALE GENOMIC DNA]</scope>
</reference>
<accession>A0A0G0IM66</accession>
<dbReference type="InterPro" id="IPR036457">
    <property type="entry name" value="PPM-type-like_dom_sf"/>
</dbReference>
<protein>
    <recommendedName>
        <fullName evidence="1">PPM-type phosphatase domain-containing protein</fullName>
    </recommendedName>
</protein>
<gene>
    <name evidence="2" type="ORF">US75_C0014G0021</name>
</gene>
<dbReference type="Gene3D" id="3.60.40.10">
    <property type="entry name" value="PPM-type phosphatase domain"/>
    <property type="match status" value="1"/>
</dbReference>
<dbReference type="EMBL" id="LBUE01000014">
    <property type="protein sequence ID" value="KKQ55772.1"/>
    <property type="molecule type" value="Genomic_DNA"/>
</dbReference>
<dbReference type="STRING" id="1618583.US75_C0014G0021"/>
<feature type="domain" description="PPM-type phosphatase" evidence="1">
    <location>
        <begin position="74"/>
        <end position="303"/>
    </location>
</feature>